<dbReference type="EMBL" id="CAJNIZ010045848">
    <property type="protein sequence ID" value="CAE7731891.1"/>
    <property type="molecule type" value="Genomic_DNA"/>
</dbReference>
<evidence type="ECO:0000313" key="3">
    <source>
        <dbReference type="Proteomes" id="UP000649617"/>
    </source>
</evidence>
<protein>
    <submittedName>
        <fullName evidence="2">Uncharacterized protein</fullName>
    </submittedName>
</protein>
<keyword evidence="1" id="KW-0732">Signal</keyword>
<dbReference type="AlphaFoldDB" id="A0A812XEE5"/>
<evidence type="ECO:0000256" key="1">
    <source>
        <dbReference type="SAM" id="SignalP"/>
    </source>
</evidence>
<dbReference type="OrthoDB" id="408591at2759"/>
<keyword evidence="3" id="KW-1185">Reference proteome</keyword>
<gene>
    <name evidence="2" type="ORF">SPIL2461_LOCUS21011</name>
</gene>
<proteinExistence type="predicted"/>
<organism evidence="2 3">
    <name type="scientific">Symbiodinium pilosum</name>
    <name type="common">Dinoflagellate</name>
    <dbReference type="NCBI Taxonomy" id="2952"/>
    <lineage>
        <taxon>Eukaryota</taxon>
        <taxon>Sar</taxon>
        <taxon>Alveolata</taxon>
        <taxon>Dinophyceae</taxon>
        <taxon>Suessiales</taxon>
        <taxon>Symbiodiniaceae</taxon>
        <taxon>Symbiodinium</taxon>
    </lineage>
</organism>
<evidence type="ECO:0000313" key="2">
    <source>
        <dbReference type="EMBL" id="CAE7731891.1"/>
    </source>
</evidence>
<feature type="signal peptide" evidence="1">
    <location>
        <begin position="1"/>
        <end position="16"/>
    </location>
</feature>
<feature type="chain" id="PRO_5032305668" evidence="1">
    <location>
        <begin position="17"/>
        <end position="362"/>
    </location>
</feature>
<name>A0A812XEE5_SYMPI</name>
<reference evidence="2" key="1">
    <citation type="submission" date="2021-02" db="EMBL/GenBank/DDBJ databases">
        <authorList>
            <person name="Dougan E. K."/>
            <person name="Rhodes N."/>
            <person name="Thang M."/>
            <person name="Chan C."/>
        </authorList>
    </citation>
    <scope>NUCLEOTIDE SEQUENCE</scope>
</reference>
<sequence length="362" mass="40600">MVRCFWLALYSLVARAFRVQDVDGLDKRLRATCVQPWLPDETACAARNIKEMPSLPADAVFTVQYASHPIQGFGLDPFSEILSFTHTALVVTEILPDGDTSVPTSLLFEYFARNFGPKAVLPSLGDGAPTWENQAVLAWRPSLEDKKDKQGVWYDSANVTTVGKATGKILNEWFKEAVLWAQQHPGYSLFSVWDRPEVERHTAYVEDSICDSFTEWGLKALYKLGSKFSVEGALCRNYFPFISNTSPRKLDLSSSDMDKVTDFYGTIESLMLKGTTFRDLAEFGSAFLKAIKMLHTPEAVLFQRGPDNSTGVYFDVHLVEPYLAVLPEQISQRMILPWQTIPAKTDGECSHISLAPIHDLLK</sequence>
<dbReference type="Proteomes" id="UP000649617">
    <property type="component" value="Unassembled WGS sequence"/>
</dbReference>
<accession>A0A812XEE5</accession>
<comment type="caution">
    <text evidence="2">The sequence shown here is derived from an EMBL/GenBank/DDBJ whole genome shotgun (WGS) entry which is preliminary data.</text>
</comment>